<reference evidence="2" key="1">
    <citation type="submission" date="2014-11" db="EMBL/GenBank/DDBJ databases">
        <authorList>
            <person name="Geib S."/>
        </authorList>
    </citation>
    <scope>NUCLEOTIDE SEQUENCE</scope>
</reference>
<accession>A0A0A1XIJ5</accession>
<dbReference type="EMBL" id="GBXI01003083">
    <property type="protein sequence ID" value="JAD11209.1"/>
    <property type="molecule type" value="Transcribed_RNA"/>
</dbReference>
<name>A0A0A1XIJ5_ZEUCU</name>
<dbReference type="Pfam" id="PF10683">
    <property type="entry name" value="DBD_Tnp_Hermes"/>
    <property type="match status" value="1"/>
</dbReference>
<gene>
    <name evidence="2" type="primary">T_0</name>
    <name evidence="2" type="ORF">g.21830</name>
</gene>
<organism evidence="2">
    <name type="scientific">Zeugodacus cucurbitae</name>
    <name type="common">Melon fruit fly</name>
    <name type="synonym">Bactrocera cucurbitae</name>
    <dbReference type="NCBI Taxonomy" id="28588"/>
    <lineage>
        <taxon>Eukaryota</taxon>
        <taxon>Metazoa</taxon>
        <taxon>Ecdysozoa</taxon>
        <taxon>Arthropoda</taxon>
        <taxon>Hexapoda</taxon>
        <taxon>Insecta</taxon>
        <taxon>Pterygota</taxon>
        <taxon>Neoptera</taxon>
        <taxon>Endopterygota</taxon>
        <taxon>Diptera</taxon>
        <taxon>Brachycera</taxon>
        <taxon>Muscomorpha</taxon>
        <taxon>Tephritoidea</taxon>
        <taxon>Tephritidae</taxon>
        <taxon>Zeugodacus</taxon>
        <taxon>Zeugodacus</taxon>
    </lineage>
</organism>
<proteinExistence type="predicted"/>
<dbReference type="SUPFAM" id="SSF53098">
    <property type="entry name" value="Ribonuclease H-like"/>
    <property type="match status" value="1"/>
</dbReference>
<dbReference type="InterPro" id="IPR012337">
    <property type="entry name" value="RNaseH-like_sf"/>
</dbReference>
<evidence type="ECO:0000259" key="1">
    <source>
        <dbReference type="Pfam" id="PF10683"/>
    </source>
</evidence>
<protein>
    <submittedName>
        <fullName evidence="2">Transposable element Hobo transposase</fullName>
    </submittedName>
</protein>
<dbReference type="SUPFAM" id="SSF140996">
    <property type="entry name" value="Hermes dimerisation domain"/>
    <property type="match status" value="1"/>
</dbReference>
<dbReference type="AlphaFoldDB" id="A0A0A1XIJ5"/>
<evidence type="ECO:0000313" key="2">
    <source>
        <dbReference type="EMBL" id="JAD11209.1"/>
    </source>
</evidence>
<sequence length="246" mass="28343">MANSRKRSLPAVDVDIETKKKCIKLATVWIVKNGRSFNIIADSGLKNLAQFFISLGAKLGENINIESLLPHPTSISRNIGALYDFHFNELKSEIQEHKKYGYSITSDIWTDDFFKESNISLTMHYVKEGTLKNRLLAVKSMGRVQYESRFQRTEHITLCKPLGPQCDCKVENEVSELLDLVNRCSKLIKYFKKSGQNTILTTTLKSYCPTRWNTIFNLFKSVELNWMAISQILMGKKKYLEFKILI</sequence>
<dbReference type="InterPro" id="IPR018473">
    <property type="entry name" value="Hermes_transposase_DNA-db"/>
</dbReference>
<feature type="domain" description="Hermes trasposase DNA-binding" evidence="1">
    <location>
        <begin position="14"/>
        <end position="73"/>
    </location>
</feature>
<dbReference type="Gene3D" id="1.10.10.1070">
    <property type="entry name" value="Zinc finger, BED domain-containing"/>
    <property type="match status" value="1"/>
</dbReference>
<reference evidence="2" key="2">
    <citation type="journal article" date="2015" name="Gigascience">
        <title>Reconstructing a comprehensive transcriptome assembly of a white-pupal translocated strain of the pest fruit fly Bactrocera cucurbitae.</title>
        <authorList>
            <person name="Sim S.B."/>
            <person name="Calla B."/>
            <person name="Hall B."/>
            <person name="DeRego T."/>
            <person name="Geib S.M."/>
        </authorList>
    </citation>
    <scope>NUCLEOTIDE SEQUENCE</scope>
</reference>